<dbReference type="SUPFAM" id="SSF51126">
    <property type="entry name" value="Pectin lyase-like"/>
    <property type="match status" value="4"/>
</dbReference>
<dbReference type="PANTHER" id="PTHR11319:SF35">
    <property type="entry name" value="OUTER MEMBRANE PROTEIN PMPC-RELATED"/>
    <property type="match status" value="1"/>
</dbReference>
<gene>
    <name evidence="3" type="ORF">CYMTET_50123</name>
</gene>
<dbReference type="Pfam" id="PF13229">
    <property type="entry name" value="Beta_helix"/>
    <property type="match status" value="3"/>
</dbReference>
<proteinExistence type="predicted"/>
<feature type="domain" description="Right handed beta helix" evidence="2">
    <location>
        <begin position="821"/>
        <end position="976"/>
    </location>
</feature>
<dbReference type="SMART" id="SM00710">
    <property type="entry name" value="PbH1"/>
    <property type="match status" value="13"/>
</dbReference>
<name>A0AAE0ETG1_9CHLO</name>
<feature type="non-terminal residue" evidence="3">
    <location>
        <position position="1"/>
    </location>
</feature>
<feature type="transmembrane region" description="Helical" evidence="1">
    <location>
        <begin position="1638"/>
        <end position="1662"/>
    </location>
</feature>
<reference evidence="3" key="2">
    <citation type="submission" date="2023-06" db="EMBL/GenBank/DDBJ databases">
        <title>Long-read-based genome assembly of the green algal bacterivore Cymbomonas tetramitiformis.</title>
        <authorList>
            <person name="Gyaltshen Y."/>
            <person name="Rozenberg A."/>
            <person name="Paasch A."/>
            <person name="Burns J.A."/>
            <person name="Warring S."/>
            <person name="Larson R."/>
            <person name="Maurer-Alcala X."/>
            <person name="Dacks J."/>
            <person name="Kim E."/>
        </authorList>
    </citation>
    <scope>NUCLEOTIDE SEQUENCE</scope>
    <source>
        <strain evidence="3">PLY_AMNH</strain>
    </source>
</reference>
<protein>
    <recommendedName>
        <fullName evidence="2">Right handed beta helix domain-containing protein</fullName>
    </recommendedName>
</protein>
<keyword evidence="1" id="KW-0472">Membrane</keyword>
<dbReference type="EMBL" id="LGRX02033766">
    <property type="protein sequence ID" value="KAK3239989.1"/>
    <property type="molecule type" value="Genomic_DNA"/>
</dbReference>
<feature type="transmembrane region" description="Helical" evidence="1">
    <location>
        <begin position="1858"/>
        <end position="1875"/>
    </location>
</feature>
<keyword evidence="1" id="KW-1133">Transmembrane helix</keyword>
<feature type="domain" description="Right handed beta helix" evidence="2">
    <location>
        <begin position="130"/>
        <end position="241"/>
    </location>
</feature>
<reference evidence="3 4" key="1">
    <citation type="journal article" date="2015" name="Genome Biol. Evol.">
        <title>Comparative Genomics of a Bacterivorous Green Alga Reveals Evolutionary Causalities and Consequences of Phago-Mixotrophic Mode of Nutrition.</title>
        <authorList>
            <person name="Burns J.A."/>
            <person name="Paasch A."/>
            <person name="Narechania A."/>
            <person name="Kim E."/>
        </authorList>
    </citation>
    <scope>NUCLEOTIDE SEQUENCE [LARGE SCALE GENOMIC DNA]</scope>
    <source>
        <strain evidence="3">PLY_AMNH</strain>
    </source>
</reference>
<feature type="transmembrane region" description="Helical" evidence="1">
    <location>
        <begin position="1583"/>
        <end position="1604"/>
    </location>
</feature>
<dbReference type="InterPro" id="IPR006626">
    <property type="entry name" value="PbH1"/>
</dbReference>
<dbReference type="EMBL" id="LGRX02033766">
    <property type="protein sequence ID" value="KAK3239990.1"/>
    <property type="molecule type" value="Genomic_DNA"/>
</dbReference>
<dbReference type="InterPro" id="IPR039448">
    <property type="entry name" value="Beta_helix"/>
</dbReference>
<evidence type="ECO:0000256" key="1">
    <source>
        <dbReference type="SAM" id="Phobius"/>
    </source>
</evidence>
<dbReference type="Proteomes" id="UP001190700">
    <property type="component" value="Unassembled WGS sequence"/>
</dbReference>
<feature type="transmembrane region" description="Helical" evidence="1">
    <location>
        <begin position="1385"/>
        <end position="1407"/>
    </location>
</feature>
<feature type="transmembrane region" description="Helical" evidence="1">
    <location>
        <begin position="1515"/>
        <end position="1535"/>
    </location>
</feature>
<evidence type="ECO:0000313" key="4">
    <source>
        <dbReference type="Proteomes" id="UP001190700"/>
    </source>
</evidence>
<dbReference type="InterPro" id="IPR011050">
    <property type="entry name" value="Pectin_lyase_fold/virulence"/>
</dbReference>
<evidence type="ECO:0000259" key="2">
    <source>
        <dbReference type="Pfam" id="PF13229"/>
    </source>
</evidence>
<keyword evidence="4" id="KW-1185">Reference proteome</keyword>
<dbReference type="EMBL" id="LGRX02033766">
    <property type="protein sequence ID" value="KAK3239991.1"/>
    <property type="molecule type" value="Genomic_DNA"/>
</dbReference>
<feature type="domain" description="Right handed beta helix" evidence="2">
    <location>
        <begin position="387"/>
        <end position="541"/>
    </location>
</feature>
<keyword evidence="1" id="KW-0812">Transmembrane</keyword>
<organism evidence="3 4">
    <name type="scientific">Cymbomonas tetramitiformis</name>
    <dbReference type="NCBI Taxonomy" id="36881"/>
    <lineage>
        <taxon>Eukaryota</taxon>
        <taxon>Viridiplantae</taxon>
        <taxon>Chlorophyta</taxon>
        <taxon>Pyramimonadophyceae</taxon>
        <taxon>Pyramimonadales</taxon>
        <taxon>Pyramimonadaceae</taxon>
        <taxon>Cymbomonas</taxon>
    </lineage>
</organism>
<feature type="transmembrane region" description="Helical" evidence="1">
    <location>
        <begin position="1428"/>
        <end position="1448"/>
    </location>
</feature>
<sequence>AFRLLRVTSHRHLRLEHVSLQHGNATTGAAVEAFPNSTLALFGCEMVDNCAGTGGALHASGGALHASGANVTLRRTLVQGNVAEAQGGAVYLDGGNLDVENCTFQLNVASKGGVISVPAEESVIRIAGSLLSENTVTNNGGVILVESAARLSVSNSAFQRNTANAGGVLRAVSSVVEFFNCSFEAMQVDNGGVLYITQDVVGTMSNCIFHACTARKGGVAMLSSGSQLEIFSSLVHNNTAEQGAVVYVEPDSSPSRVDIQRTVLVDNTAVCGEEETCSGDDVCLSQGSCVVIRDNSSLSMDNCTVTGNVARHGGVIYLEHTQQSVITDTLFEGNAATEEGGVISIALGAMLNASDCIFEGNNASAGGGVLYAYSSPTSGALAIKVSVLRSRLSLNAGTALEVTGQGSLLLVQCVAEGNSGDMGGVTKLSQSGGEALLHECAVHNNTASYGSVMYLTYGNATLTSCAVRGNRAMDYGGVAYSSSNVMVVEDSVVKDNVATLGGGVVYASSMNLMVRDSELVGNQASENGGVALQTNGGTITFILTLLELNVAGVGSILYYLASTASGSLTLLQTRVLRNSASTSAGLVRSTGKLWVYQSVVAQNTGVWGQFYLDGASSEMRLEDSLVAHNRALGGAFLYSRMSGRVEIVSSNLTDNIATNEAGVAYFENQVEAVLVQSSTISRNVAGKSGAVMFFTTSNSSMAANMSIVDSMVASNEAAEAGGFMSADYQVNLNIVDSHFVGNSVLTNGGCFHLYASYFSATRSTFANNSAKEMGGVIYLQNVPRKGRGTFYLDECLLSSNEANYGSTHFLSGTLVWLVGRRCRFAHNRATTTGAIHVQAGQVQLQASVLAGNTCAESGAAIYATSSAHISFLDVEIVQNEAEMLGGGIFAKDNSSIHLHNSTLSFNWAGDMGGGLYVEDGVTLFGGNVTMEGNMVLAASGEGGALAALSSELNLVDSHLVNNSALHQGGAVCVNSLSTLLMRGSVVANNTVSLKSGGGISVFGSDCQVLLADSLFEGNVAREWDLEAESLGGGIYFHLDGDKAKVSVVNSRFARNVAALGGGLYMEGQQLGWEVLLENLSFSAQAASSGGCMYWVYVDDKTLAPECVNCICDTDFASSIVVYTVQQGDGDTWVTAENITVESGVQVQPSLRYLALDHYGTTVQARGLELYVRAEMNAVESDGGVEHYITGSSAEEYGVTGATFSDLKLSGSAGRTYCLSLAPASSSSRETWAPVEVYVTMRMCEPGERYTESLHCERCPEGFLKFDNSSTPCTECTISEDIECLGGNKYTIKQGAWVSPGVEKCSGVDETVEECFMSHIYTCNVPERCESDYDKRVHNNVDVSVGLDLCRDGHRRDVVMCGSCEDGFQTSFTDVCHQCSDTSLSVFQVTVICFAVSGILYVLWFALINASRANMMSHLVTTRDGKSKGGEQQVATATFMSIMFGYMQIMGPTIEMFGDLIPTDLREIMTAPFALMSLPLEWMLQLSCIIHKLSLSSGDTSASEKMFYRELAMKGALPYLVVVVFGGLFLHFHHLLRKTRDSTLPVANLVTERKRGDQDSSGPRRKTVTVYSLIKYNLAVKKGACVAAMTFLLVFLYPTVGLQMFRVYHCDLILHDAAPGTTQYWLRNDRTVQCFVGDWVAPAIFCTFTILIYILGFPSAVAIKLHHLYLEKKYEVQHSAELTHQSQEHKDWEEGLTAHIVRRRNRRHSHPQPSVELLPAGGPISCAVHRAISQQQDLKHQDRGEVAWCTPGSLQEDQQRFAYAREKDVWVDKAGRLTAMMDGKAVVVRPAMVNIVTRKGTMQLHASRLQDPRPLFYWGRFYVGCVPRLYFFNCIALLRRLFQTGMVVVVQILSPRYDLVYALSMSVFAVILQMYYR</sequence>
<accession>A0AAE0ETG1</accession>
<evidence type="ECO:0000313" key="3">
    <source>
        <dbReference type="EMBL" id="KAK3239991.1"/>
    </source>
</evidence>
<dbReference type="PANTHER" id="PTHR11319">
    <property type="entry name" value="G PROTEIN-COUPLED RECEPTOR-RELATED"/>
    <property type="match status" value="1"/>
</dbReference>
<comment type="caution">
    <text evidence="3">The sequence shown here is derived from an EMBL/GenBank/DDBJ whole genome shotgun (WGS) entry which is preliminary data.</text>
</comment>